<protein>
    <submittedName>
        <fullName evidence="2">Uncharacterized protein</fullName>
    </submittedName>
</protein>
<dbReference type="InterPro" id="IPR007298">
    <property type="entry name" value="Cu-R_lipoprotein_NlpE"/>
</dbReference>
<comment type="caution">
    <text evidence="2">The sequence shown here is derived from an EMBL/GenBank/DDBJ whole genome shotgun (WGS) entry which is preliminary data.</text>
</comment>
<reference evidence="2 3" key="1">
    <citation type="submission" date="2017-08" db="EMBL/GenBank/DDBJ databases">
        <title>Infants hospitalized years apart are colonized by the same room-sourced microbial strains.</title>
        <authorList>
            <person name="Brooks B."/>
            <person name="Olm M.R."/>
            <person name="Firek B.A."/>
            <person name="Baker R."/>
            <person name="Thomas B.C."/>
            <person name="Morowitz M.J."/>
            <person name="Banfield J.F."/>
        </authorList>
    </citation>
    <scope>NUCLEOTIDE SEQUENCE [LARGE SCALE GENOMIC DNA]</scope>
    <source>
        <strain evidence="2">S2_018_000_R2_101</strain>
    </source>
</reference>
<dbReference type="Pfam" id="PF04170">
    <property type="entry name" value="NlpE"/>
    <property type="match status" value="1"/>
</dbReference>
<organism evidence="2 3">
    <name type="scientific">Sphingomonas sanxanigenens</name>
    <dbReference type="NCBI Taxonomy" id="397260"/>
    <lineage>
        <taxon>Bacteria</taxon>
        <taxon>Pseudomonadati</taxon>
        <taxon>Pseudomonadota</taxon>
        <taxon>Alphaproteobacteria</taxon>
        <taxon>Sphingomonadales</taxon>
        <taxon>Sphingomonadaceae</taxon>
        <taxon>Sphingomonas</taxon>
    </lineage>
</organism>
<evidence type="ECO:0000256" key="1">
    <source>
        <dbReference type="SAM" id="MobiDB-lite"/>
    </source>
</evidence>
<dbReference type="AlphaFoldDB" id="A0A2W5C4X7"/>
<accession>A0A2W5C4X7</accession>
<sequence length="281" mass="28875">MFGNKAAFAAIALLALLSGCEKPSVRGSGNVSAENVDNSVIDDGSGNLTNSSEPPPGAWTMKIDSVAPVAMYGPSDTQVDFAVRCDPKAQTIIVQRPGPGSTVTIGAGGGQSQTFPGQNIDGKVDARIALADPFLNVLTGPAGRISVSAGGDAVEVPTGRAIRRVIEVCRNPAAAPANGATIAGSVPCADCDGIDVTLTFAGEPGPGRYRLVQDFRGKGTVTLDGLASVTDAAGKVLRLQPDTQGPPVMYIERVGADSWVFRTTDNKPNDALKAYPLSRQP</sequence>
<dbReference type="Gene3D" id="2.40.128.640">
    <property type="match status" value="1"/>
</dbReference>
<name>A0A2W5C4X7_9SPHN</name>
<feature type="compositionally biased region" description="Polar residues" evidence="1">
    <location>
        <begin position="27"/>
        <end position="38"/>
    </location>
</feature>
<gene>
    <name evidence="2" type="ORF">DI623_07100</name>
</gene>
<dbReference type="PROSITE" id="PS51257">
    <property type="entry name" value="PROKAR_LIPOPROTEIN"/>
    <property type="match status" value="1"/>
</dbReference>
<dbReference type="EMBL" id="QFNN01000030">
    <property type="protein sequence ID" value="PZO90345.1"/>
    <property type="molecule type" value="Genomic_DNA"/>
</dbReference>
<dbReference type="Proteomes" id="UP000249066">
    <property type="component" value="Unassembled WGS sequence"/>
</dbReference>
<feature type="region of interest" description="Disordered" evidence="1">
    <location>
        <begin position="27"/>
        <end position="57"/>
    </location>
</feature>
<evidence type="ECO:0000313" key="3">
    <source>
        <dbReference type="Proteomes" id="UP000249066"/>
    </source>
</evidence>
<evidence type="ECO:0000313" key="2">
    <source>
        <dbReference type="EMBL" id="PZO90345.1"/>
    </source>
</evidence>
<proteinExistence type="predicted"/>